<dbReference type="Proteomes" id="UP000265816">
    <property type="component" value="Unassembled WGS sequence"/>
</dbReference>
<comment type="caution">
    <text evidence="1">The sequence shown here is derived from an EMBL/GenBank/DDBJ whole genome shotgun (WGS) entry which is preliminary data.</text>
</comment>
<gene>
    <name evidence="1" type="ORF">D1970_15685</name>
</gene>
<name>A0A398B6W9_9BACI</name>
<organism evidence="1 2">
    <name type="scientific">Mesobacillus zeae</name>
    <dbReference type="NCBI Taxonomy" id="1917180"/>
    <lineage>
        <taxon>Bacteria</taxon>
        <taxon>Bacillati</taxon>
        <taxon>Bacillota</taxon>
        <taxon>Bacilli</taxon>
        <taxon>Bacillales</taxon>
        <taxon>Bacillaceae</taxon>
        <taxon>Mesobacillus</taxon>
    </lineage>
</organism>
<keyword evidence="2" id="KW-1185">Reference proteome</keyword>
<sequence>MVQMAGNGWAGDTSAMWCRWVETIGPGISRLAGNGWAGDISAGGQERCDWAWLAGGPQLSAEVVGD</sequence>
<evidence type="ECO:0000313" key="2">
    <source>
        <dbReference type="Proteomes" id="UP000265816"/>
    </source>
</evidence>
<protein>
    <submittedName>
        <fullName evidence="1">Uncharacterized protein</fullName>
    </submittedName>
</protein>
<proteinExistence type="predicted"/>
<accession>A0A398B6W9</accession>
<evidence type="ECO:0000313" key="1">
    <source>
        <dbReference type="EMBL" id="RID83463.1"/>
    </source>
</evidence>
<dbReference type="AlphaFoldDB" id="A0A398B6W9"/>
<dbReference type="EMBL" id="QWVT01000027">
    <property type="protein sequence ID" value="RID83463.1"/>
    <property type="molecule type" value="Genomic_DNA"/>
</dbReference>
<reference evidence="1 2" key="1">
    <citation type="submission" date="2018-08" db="EMBL/GenBank/DDBJ databases">
        <title>Bacillus jemisoniae sp. nov., Bacillus chryseoplanitiae sp. nov., Bacillus resnikiae sp. nov., and Bacillus frankliniae sp. nov., isolated from Viking spacecraft and associated surfaces.</title>
        <authorList>
            <person name="Seuylemezian A."/>
            <person name="Vaishampayan P."/>
        </authorList>
    </citation>
    <scope>NUCLEOTIDE SEQUENCE [LARGE SCALE GENOMIC DNA]</scope>
    <source>
        <strain evidence="1 2">JJ-247</strain>
    </source>
</reference>